<dbReference type="EMBL" id="CAUZLR010000010">
    <property type="protein sequence ID" value="CAK1252453.1"/>
    <property type="molecule type" value="Genomic_DNA"/>
</dbReference>
<evidence type="ECO:0000313" key="2">
    <source>
        <dbReference type="Proteomes" id="UP001314261"/>
    </source>
</evidence>
<evidence type="ECO:0000313" key="1">
    <source>
        <dbReference type="EMBL" id="CAK1252453.1"/>
    </source>
</evidence>
<gene>
    <name evidence="1" type="ORF">R54839_PPFHFPJH_01451</name>
</gene>
<sequence length="85" mass="9497">MAIKGEAPKRSELTKQEFAEMIEKKETAENQQAPSPSLKGMRETKKQYVIMMKPSIHDAGVQKAKSMGLSFSAWLELVASNELNN</sequence>
<name>A0ABM9N0E8_9LACO</name>
<dbReference type="Proteomes" id="UP001314261">
    <property type="component" value="Unassembled WGS sequence"/>
</dbReference>
<accession>A0ABM9N0E8</accession>
<comment type="caution">
    <text evidence="1">The sequence shown here is derived from an EMBL/GenBank/DDBJ whole genome shotgun (WGS) entry which is preliminary data.</text>
</comment>
<protein>
    <submittedName>
        <fullName evidence="1">Uncharacterized protein</fullName>
    </submittedName>
</protein>
<reference evidence="1 2" key="1">
    <citation type="submission" date="2023-10" db="EMBL/GenBank/DDBJ databases">
        <authorList>
            <person name="Botero Cardona J."/>
        </authorList>
    </citation>
    <scope>NUCLEOTIDE SEQUENCE [LARGE SCALE GENOMIC DNA]</scope>
    <source>
        <strain evidence="1 2">R-54839</strain>
    </source>
</reference>
<proteinExistence type="predicted"/>
<dbReference type="RefSeq" id="WP_010690500.1">
    <property type="nucleotide sequence ID" value="NZ_CAUZLR010000010.1"/>
</dbReference>
<organism evidence="1 2">
    <name type="scientific">Fructobacillus fructosus</name>
    <dbReference type="NCBI Taxonomy" id="1631"/>
    <lineage>
        <taxon>Bacteria</taxon>
        <taxon>Bacillati</taxon>
        <taxon>Bacillota</taxon>
        <taxon>Bacilli</taxon>
        <taxon>Lactobacillales</taxon>
        <taxon>Lactobacillaceae</taxon>
        <taxon>Fructobacillus</taxon>
    </lineage>
</organism>
<keyword evidence="2" id="KW-1185">Reference proteome</keyword>